<dbReference type="Gene3D" id="3.40.50.1360">
    <property type="match status" value="1"/>
</dbReference>
<evidence type="ECO:0000256" key="3">
    <source>
        <dbReference type="ARBA" id="ARBA00004961"/>
    </source>
</evidence>
<evidence type="ECO:0000256" key="6">
    <source>
        <dbReference type="ARBA" id="ARBA00020337"/>
    </source>
</evidence>
<dbReference type="GO" id="GO:0006098">
    <property type="term" value="P:pentose-phosphate shunt"/>
    <property type="evidence" value="ECO:0007669"/>
    <property type="project" value="InterPro"/>
</dbReference>
<evidence type="ECO:0000256" key="4">
    <source>
        <dbReference type="ARBA" id="ARBA00010662"/>
    </source>
</evidence>
<proteinExistence type="inferred from homology"/>
<feature type="domain" description="Glucosamine/galactosamine-6-phosphate isomerase" evidence="8">
    <location>
        <begin position="9"/>
        <end position="215"/>
    </location>
</feature>
<evidence type="ECO:0000256" key="7">
    <source>
        <dbReference type="RuleBase" id="RU365095"/>
    </source>
</evidence>
<dbReference type="EMBL" id="JADQAZ010000001">
    <property type="protein sequence ID" value="MBT0956968.1"/>
    <property type="molecule type" value="Genomic_DNA"/>
</dbReference>
<reference evidence="9 10" key="1">
    <citation type="journal article" date="2021" name="Arch. Microbiol.">
        <title>Harenicola maris gen. nov., sp. nov. isolated from the Sea of Japan shallow sediments.</title>
        <authorList>
            <person name="Romanenko L.A."/>
            <person name="Kurilenko V.V."/>
            <person name="Chernysheva N.Y."/>
            <person name="Tekutyeva L.A."/>
            <person name="Velansky P.V."/>
            <person name="Svetashev V.I."/>
            <person name="Isaeva M.P."/>
        </authorList>
    </citation>
    <scope>NUCLEOTIDE SEQUENCE [LARGE SCALE GENOMIC DNA]</scope>
    <source>
        <strain evidence="9 10">KMM 3653</strain>
    </source>
</reference>
<accession>A0AAP2G3M6</accession>
<name>A0AAP2G3M6_9RHOB</name>
<evidence type="ECO:0000256" key="5">
    <source>
        <dbReference type="ARBA" id="ARBA00013198"/>
    </source>
</evidence>
<dbReference type="InterPro" id="IPR037171">
    <property type="entry name" value="NagB/RpiA_transferase-like"/>
</dbReference>
<comment type="function">
    <text evidence="2 7">Hydrolysis of 6-phosphogluconolactone to 6-phosphogluconate.</text>
</comment>
<evidence type="ECO:0000313" key="9">
    <source>
        <dbReference type="EMBL" id="MBT0956968.1"/>
    </source>
</evidence>
<dbReference type="PANTHER" id="PTHR11054">
    <property type="entry name" value="6-PHOSPHOGLUCONOLACTONASE"/>
    <property type="match status" value="1"/>
</dbReference>
<evidence type="ECO:0000259" key="8">
    <source>
        <dbReference type="Pfam" id="PF01182"/>
    </source>
</evidence>
<comment type="catalytic activity">
    <reaction evidence="1 7">
        <text>6-phospho-D-glucono-1,5-lactone + H2O = 6-phospho-D-gluconate + H(+)</text>
        <dbReference type="Rhea" id="RHEA:12556"/>
        <dbReference type="ChEBI" id="CHEBI:15377"/>
        <dbReference type="ChEBI" id="CHEBI:15378"/>
        <dbReference type="ChEBI" id="CHEBI:57955"/>
        <dbReference type="ChEBI" id="CHEBI:58759"/>
        <dbReference type="EC" id="3.1.1.31"/>
    </reaction>
</comment>
<sequence>MKLIEYAGAEALMTGLADRLGQELTEAVEAQGRASFAVPGGSTPGPMFDAIAQRALPWDQITVMLTDERRVPQDSERSNTRLLRERLLVGQAASAHYAPIVPEVDGADLTGLIDAHLPLSVLLLGMGEDMHTASLFPGSPDLPHALAAAAPLMYVEASDGLEPRVTLTGPALQSAQSIHILIKGEGKRAALDRAAGQSPETAPIQTVLPHATVHWAP</sequence>
<evidence type="ECO:0000256" key="1">
    <source>
        <dbReference type="ARBA" id="ARBA00000832"/>
    </source>
</evidence>
<evidence type="ECO:0000313" key="10">
    <source>
        <dbReference type="Proteomes" id="UP001315686"/>
    </source>
</evidence>
<dbReference type="Pfam" id="PF01182">
    <property type="entry name" value="Glucosamine_iso"/>
    <property type="match status" value="1"/>
</dbReference>
<dbReference type="InterPro" id="IPR006148">
    <property type="entry name" value="Glc/Gal-6P_isomerase"/>
</dbReference>
<dbReference type="RefSeq" id="WP_327793147.1">
    <property type="nucleotide sequence ID" value="NZ_JADQAZ010000001.1"/>
</dbReference>
<dbReference type="InterPro" id="IPR039104">
    <property type="entry name" value="6PGL"/>
</dbReference>
<keyword evidence="7 9" id="KW-0378">Hydrolase</keyword>
<comment type="pathway">
    <text evidence="3 7">Carbohydrate degradation; pentose phosphate pathway; D-ribulose 5-phosphate from D-glucose 6-phosphate (oxidative stage): step 2/3.</text>
</comment>
<dbReference type="AlphaFoldDB" id="A0AAP2G3M6"/>
<dbReference type="GO" id="GO:0005975">
    <property type="term" value="P:carbohydrate metabolic process"/>
    <property type="evidence" value="ECO:0007669"/>
    <property type="project" value="UniProtKB-UniRule"/>
</dbReference>
<evidence type="ECO:0000256" key="2">
    <source>
        <dbReference type="ARBA" id="ARBA00002681"/>
    </source>
</evidence>
<comment type="similarity">
    <text evidence="4 7">Belongs to the glucosamine/galactosamine-6-phosphate isomerase family. 6-phosphogluconolactonase subfamily.</text>
</comment>
<dbReference type="CDD" id="cd01400">
    <property type="entry name" value="6PGL"/>
    <property type="match status" value="1"/>
</dbReference>
<dbReference type="Proteomes" id="UP001315686">
    <property type="component" value="Unassembled WGS sequence"/>
</dbReference>
<dbReference type="PANTHER" id="PTHR11054:SF0">
    <property type="entry name" value="6-PHOSPHOGLUCONOLACTONASE"/>
    <property type="match status" value="1"/>
</dbReference>
<gene>
    <name evidence="7 9" type="primary">pgl</name>
    <name evidence="9" type="ORF">IV417_06195</name>
</gene>
<dbReference type="InterPro" id="IPR005900">
    <property type="entry name" value="6-phosphogluconolactonase_DevB"/>
</dbReference>
<protein>
    <recommendedName>
        <fullName evidence="6 7">6-phosphogluconolactonase</fullName>
        <shortName evidence="7">6PGL</shortName>
        <ecNumber evidence="5 7">3.1.1.31</ecNumber>
    </recommendedName>
</protein>
<dbReference type="EC" id="3.1.1.31" evidence="5 7"/>
<dbReference type="SUPFAM" id="SSF100950">
    <property type="entry name" value="NagB/RpiA/CoA transferase-like"/>
    <property type="match status" value="1"/>
</dbReference>
<organism evidence="9 10">
    <name type="scientific">Harenicola maris</name>
    <dbReference type="NCBI Taxonomy" id="2841044"/>
    <lineage>
        <taxon>Bacteria</taxon>
        <taxon>Pseudomonadati</taxon>
        <taxon>Pseudomonadota</taxon>
        <taxon>Alphaproteobacteria</taxon>
        <taxon>Rhodobacterales</taxon>
        <taxon>Paracoccaceae</taxon>
        <taxon>Harenicola</taxon>
    </lineage>
</organism>
<dbReference type="GO" id="GO:0017057">
    <property type="term" value="F:6-phosphogluconolactonase activity"/>
    <property type="evidence" value="ECO:0007669"/>
    <property type="project" value="UniProtKB-UniRule"/>
</dbReference>
<keyword evidence="10" id="KW-1185">Reference proteome</keyword>
<comment type="caution">
    <text evidence="9">The sequence shown here is derived from an EMBL/GenBank/DDBJ whole genome shotgun (WGS) entry which is preliminary data.</text>
</comment>
<dbReference type="NCBIfam" id="TIGR01198">
    <property type="entry name" value="pgl"/>
    <property type="match status" value="1"/>
</dbReference>